<proteinExistence type="predicted"/>
<dbReference type="Proteomes" id="UP000565078">
    <property type="component" value="Unassembled WGS sequence"/>
</dbReference>
<evidence type="ECO:0008006" key="3">
    <source>
        <dbReference type="Google" id="ProtNLM"/>
    </source>
</evidence>
<dbReference type="Pfam" id="PF24336">
    <property type="entry name" value="DUF7504"/>
    <property type="match status" value="1"/>
</dbReference>
<dbReference type="InterPro" id="IPR055927">
    <property type="entry name" value="DUF7504"/>
</dbReference>
<gene>
    <name evidence="1" type="ORF">HA254_07810</name>
</gene>
<comment type="caution">
    <text evidence="1">The sequence shown here is derived from an EMBL/GenBank/DDBJ whole genome shotgun (WGS) entry which is preliminary data.</text>
</comment>
<dbReference type="AlphaFoldDB" id="A0A7J4IYC7"/>
<reference evidence="2" key="1">
    <citation type="journal article" date="2020" name="bioRxiv">
        <title>A rank-normalized archaeal taxonomy based on genome phylogeny resolves widespread incomplete and uneven classifications.</title>
        <authorList>
            <person name="Rinke C."/>
            <person name="Chuvochina M."/>
            <person name="Mussig A.J."/>
            <person name="Chaumeil P.-A."/>
            <person name="Waite D.W."/>
            <person name="Whitman W.B."/>
            <person name="Parks D.H."/>
            <person name="Hugenholtz P."/>
        </authorList>
    </citation>
    <scope>NUCLEOTIDE SEQUENCE [LARGE SCALE GENOMIC DNA]</scope>
</reference>
<sequence>MSEEMDRALKSNFYGLSRPFVVLLIIEPKDYQEALVSLMRLLSQKEGMEPVYITTNKSCIKLDEIFRVNGINTDNVYYIDAASKATNEACADNEKAKYTSGPANLGEISAEISRVASKPHRGMVFIIDNVSGLLVYNKEDEVSKFLHFTAGKAELTNTSAVFVAMKEDRLPANIGQYADRIIELKYVY</sequence>
<accession>A0A7J4IYC7</accession>
<organism evidence="1 2">
    <name type="scientific">Candidatus Iainarchaeum sp</name>
    <dbReference type="NCBI Taxonomy" id="3101447"/>
    <lineage>
        <taxon>Archaea</taxon>
        <taxon>Candidatus Iainarchaeota</taxon>
        <taxon>Candidatus Iainarchaeia</taxon>
        <taxon>Candidatus Iainarchaeales</taxon>
        <taxon>Candidatus Iainarchaeaceae</taxon>
        <taxon>Candidatus Iainarchaeum</taxon>
    </lineage>
</organism>
<protein>
    <recommendedName>
        <fullName evidence="3">KaiC-like domain-containing protein</fullName>
    </recommendedName>
</protein>
<dbReference type="Gene3D" id="3.40.50.300">
    <property type="entry name" value="P-loop containing nucleotide triphosphate hydrolases"/>
    <property type="match status" value="1"/>
</dbReference>
<name>A0A7J4IYC7_9ARCH</name>
<dbReference type="InterPro" id="IPR027417">
    <property type="entry name" value="P-loop_NTPase"/>
</dbReference>
<dbReference type="EMBL" id="DUGC01000123">
    <property type="protein sequence ID" value="HIH10541.1"/>
    <property type="molecule type" value="Genomic_DNA"/>
</dbReference>
<evidence type="ECO:0000313" key="1">
    <source>
        <dbReference type="EMBL" id="HIH10541.1"/>
    </source>
</evidence>
<evidence type="ECO:0000313" key="2">
    <source>
        <dbReference type="Proteomes" id="UP000565078"/>
    </source>
</evidence>